<keyword evidence="1" id="KW-1015">Disulfide bond</keyword>
<feature type="compositionally biased region" description="Basic residues" evidence="2">
    <location>
        <begin position="91"/>
        <end position="101"/>
    </location>
</feature>
<feature type="compositionally biased region" description="Polar residues" evidence="2">
    <location>
        <begin position="1"/>
        <end position="27"/>
    </location>
</feature>
<dbReference type="PANTHER" id="PTHR11388">
    <property type="entry name" value="ORGANIC ANION TRANSPORTER"/>
    <property type="match status" value="1"/>
</dbReference>
<sequence length="425" mass="45677">MVSPLSPLSSDEGNQTSATANVGSNLLSPSSPPMSPPAGDVKPAEHLDRVDDVAIDGGQVVPNNNVGWQAANQAIETKSPVIYTDPGTSAKKQHSKKKHREAKQDCTVKAAEPLYENLSPDQEPTAQSPEDPMKTILPDPSVAVGGEQQVEHAPSADDTAPKDAQPADEPPDQIAGKKGKLHSDLKPGEVMIPPDHRSIRAMKDEHDDERDQWFGLLGVYPPFLQKYRTPRSALTVLCLVCFTRSFSMNGVMMVVLPSLERRYRMKSYESGMVLSSNDVASCLAMLPVSFLATQRHKPRFVGSGTAIMGLGNLVVAMAHFLSPPYSLAGTGSDTCPELHLEQFLKIGSSLIFTDGARCAGPIVLVGGGFGAVIGGALVSRWNLDYAGMMRLCMYNSCFSWFGVLTYLVNCQENTYATPEGFVGAP</sequence>
<dbReference type="Proteomes" id="UP001321473">
    <property type="component" value="Unassembled WGS sequence"/>
</dbReference>
<keyword evidence="3" id="KW-0472">Membrane</keyword>
<feature type="transmembrane region" description="Helical" evidence="3">
    <location>
        <begin position="359"/>
        <end position="379"/>
    </location>
</feature>
<feature type="transmembrane region" description="Helical" evidence="3">
    <location>
        <begin position="300"/>
        <end position="321"/>
    </location>
</feature>
<proteinExistence type="predicted"/>
<dbReference type="AlphaFoldDB" id="A0AAQ4FN51"/>
<evidence type="ECO:0000256" key="1">
    <source>
        <dbReference type="ARBA" id="ARBA00023157"/>
    </source>
</evidence>
<keyword evidence="5" id="KW-1185">Reference proteome</keyword>
<keyword evidence="3" id="KW-0812">Transmembrane</keyword>
<feature type="compositionally biased region" description="Polar residues" evidence="2">
    <location>
        <begin position="119"/>
        <end position="128"/>
    </location>
</feature>
<dbReference type="EMBL" id="JARKHS020000531">
    <property type="protein sequence ID" value="KAK8788737.1"/>
    <property type="molecule type" value="Genomic_DNA"/>
</dbReference>
<evidence type="ECO:0000313" key="4">
    <source>
        <dbReference type="EMBL" id="KAK8788737.1"/>
    </source>
</evidence>
<protein>
    <submittedName>
        <fullName evidence="4">Uncharacterized protein</fullName>
    </submittedName>
</protein>
<dbReference type="PANTHER" id="PTHR11388:SF100">
    <property type="entry name" value="SOLUTE CARRIER ORGANIC ANION TRANSPORTER FAMILY MEMBER 4A1"/>
    <property type="match status" value="1"/>
</dbReference>
<dbReference type="GO" id="GO:0016323">
    <property type="term" value="C:basolateral plasma membrane"/>
    <property type="evidence" value="ECO:0007669"/>
    <property type="project" value="TreeGrafter"/>
</dbReference>
<feature type="region of interest" description="Disordered" evidence="2">
    <location>
        <begin position="1"/>
        <end position="46"/>
    </location>
</feature>
<evidence type="ECO:0000256" key="2">
    <source>
        <dbReference type="SAM" id="MobiDB-lite"/>
    </source>
</evidence>
<dbReference type="Pfam" id="PF03137">
    <property type="entry name" value="OATP"/>
    <property type="match status" value="2"/>
</dbReference>
<dbReference type="SUPFAM" id="SSF103473">
    <property type="entry name" value="MFS general substrate transporter"/>
    <property type="match status" value="1"/>
</dbReference>
<feature type="transmembrane region" description="Helical" evidence="3">
    <location>
        <begin position="233"/>
        <end position="256"/>
    </location>
</feature>
<gene>
    <name evidence="4" type="ORF">V5799_021487</name>
</gene>
<accession>A0AAQ4FN51</accession>
<dbReference type="GO" id="GO:0043252">
    <property type="term" value="P:sodium-independent organic anion transport"/>
    <property type="evidence" value="ECO:0007669"/>
    <property type="project" value="TreeGrafter"/>
</dbReference>
<dbReference type="Gene3D" id="1.20.1250.20">
    <property type="entry name" value="MFS general substrate transporter like domains"/>
    <property type="match status" value="1"/>
</dbReference>
<reference evidence="4 5" key="1">
    <citation type="journal article" date="2023" name="Arcadia Sci">
        <title>De novo assembly of a long-read Amblyomma americanum tick genome.</title>
        <authorList>
            <person name="Chou S."/>
            <person name="Poskanzer K.E."/>
            <person name="Rollins M."/>
            <person name="Thuy-Boun P.S."/>
        </authorList>
    </citation>
    <scope>NUCLEOTIDE SEQUENCE [LARGE SCALE GENOMIC DNA]</scope>
    <source>
        <strain evidence="4">F_SG_1</strain>
        <tissue evidence="4">Salivary glands</tissue>
    </source>
</reference>
<comment type="caution">
    <text evidence="4">The sequence shown here is derived from an EMBL/GenBank/DDBJ whole genome shotgun (WGS) entry which is preliminary data.</text>
</comment>
<organism evidence="4 5">
    <name type="scientific">Amblyomma americanum</name>
    <name type="common">Lone star tick</name>
    <dbReference type="NCBI Taxonomy" id="6943"/>
    <lineage>
        <taxon>Eukaryota</taxon>
        <taxon>Metazoa</taxon>
        <taxon>Ecdysozoa</taxon>
        <taxon>Arthropoda</taxon>
        <taxon>Chelicerata</taxon>
        <taxon>Arachnida</taxon>
        <taxon>Acari</taxon>
        <taxon>Parasitiformes</taxon>
        <taxon>Ixodida</taxon>
        <taxon>Ixodoidea</taxon>
        <taxon>Ixodidae</taxon>
        <taxon>Amblyomminae</taxon>
        <taxon>Amblyomma</taxon>
    </lineage>
</organism>
<dbReference type="InterPro" id="IPR036259">
    <property type="entry name" value="MFS_trans_sf"/>
</dbReference>
<feature type="region of interest" description="Disordered" evidence="2">
    <location>
        <begin position="77"/>
        <end position="193"/>
    </location>
</feature>
<name>A0AAQ4FN51_AMBAM</name>
<keyword evidence="3" id="KW-1133">Transmembrane helix</keyword>
<evidence type="ECO:0000256" key="3">
    <source>
        <dbReference type="SAM" id="Phobius"/>
    </source>
</evidence>
<dbReference type="InterPro" id="IPR004156">
    <property type="entry name" value="OATP"/>
</dbReference>
<evidence type="ECO:0000313" key="5">
    <source>
        <dbReference type="Proteomes" id="UP001321473"/>
    </source>
</evidence>
<dbReference type="GO" id="GO:0015347">
    <property type="term" value="F:sodium-independent organic anion transmembrane transporter activity"/>
    <property type="evidence" value="ECO:0007669"/>
    <property type="project" value="TreeGrafter"/>
</dbReference>